<proteinExistence type="predicted"/>
<dbReference type="SUPFAM" id="SSF81901">
    <property type="entry name" value="HCP-like"/>
    <property type="match status" value="1"/>
</dbReference>
<accession>A0A8H4AYE6</accession>
<evidence type="ECO:0000313" key="1">
    <source>
        <dbReference type="EMBL" id="KAF0544545.1"/>
    </source>
</evidence>
<dbReference type="Gene3D" id="1.25.40.10">
    <property type="entry name" value="Tetratricopeptide repeat domain"/>
    <property type="match status" value="1"/>
</dbReference>
<sequence>MDNLYFNSKLEFKIDKVKGEKYSRLAAENGYKDAITLCKKNKINFINKKNYFENFEVVLDLHNSRTGNDRQELAIDNDYVVLLLTNGSKEECFKYLIKAKDQNYLPSICLLGKLYYDKGKYLLKKASELGSKEATEL</sequence>
<dbReference type="AlphaFoldDB" id="A0A8H4AYE6"/>
<dbReference type="InterPro" id="IPR011990">
    <property type="entry name" value="TPR-like_helical_dom_sf"/>
</dbReference>
<dbReference type="EMBL" id="WTPW01000124">
    <property type="protein sequence ID" value="KAF0544545.1"/>
    <property type="molecule type" value="Genomic_DNA"/>
</dbReference>
<name>A0A8H4AYE6_GIGMA</name>
<gene>
    <name evidence="1" type="ORF">F8M41_002690</name>
</gene>
<comment type="caution">
    <text evidence="1">The sequence shown here is derived from an EMBL/GenBank/DDBJ whole genome shotgun (WGS) entry which is preliminary data.</text>
</comment>
<dbReference type="Proteomes" id="UP000439903">
    <property type="component" value="Unassembled WGS sequence"/>
</dbReference>
<reference evidence="1 2" key="1">
    <citation type="journal article" date="2019" name="Environ. Microbiol.">
        <title>At the nexus of three kingdoms: the genome of the mycorrhizal fungus Gigaspora margarita provides insights into plant, endobacterial and fungal interactions.</title>
        <authorList>
            <person name="Venice F."/>
            <person name="Ghignone S."/>
            <person name="Salvioli di Fossalunga A."/>
            <person name="Amselem J."/>
            <person name="Novero M."/>
            <person name="Xianan X."/>
            <person name="Sedzielewska Toro K."/>
            <person name="Morin E."/>
            <person name="Lipzen A."/>
            <person name="Grigoriev I.V."/>
            <person name="Henrissat B."/>
            <person name="Martin F.M."/>
            <person name="Bonfante P."/>
        </authorList>
    </citation>
    <scope>NUCLEOTIDE SEQUENCE [LARGE SCALE GENOMIC DNA]</scope>
    <source>
        <strain evidence="1 2">BEG34</strain>
    </source>
</reference>
<evidence type="ECO:0000313" key="2">
    <source>
        <dbReference type="Proteomes" id="UP000439903"/>
    </source>
</evidence>
<organism evidence="1 2">
    <name type="scientific">Gigaspora margarita</name>
    <dbReference type="NCBI Taxonomy" id="4874"/>
    <lineage>
        <taxon>Eukaryota</taxon>
        <taxon>Fungi</taxon>
        <taxon>Fungi incertae sedis</taxon>
        <taxon>Mucoromycota</taxon>
        <taxon>Glomeromycotina</taxon>
        <taxon>Glomeromycetes</taxon>
        <taxon>Diversisporales</taxon>
        <taxon>Gigasporaceae</taxon>
        <taxon>Gigaspora</taxon>
    </lineage>
</organism>
<dbReference type="OrthoDB" id="2457602at2759"/>
<protein>
    <submittedName>
        <fullName evidence="1">Uncharacterized protein</fullName>
    </submittedName>
</protein>
<keyword evidence="2" id="KW-1185">Reference proteome</keyword>